<reference evidence="1" key="1">
    <citation type="submission" date="2023-04" db="EMBL/GenBank/DDBJ databases">
        <title>Ambrosiozyma monospora NBRC 10751.</title>
        <authorList>
            <person name="Ichikawa N."/>
            <person name="Sato H."/>
            <person name="Tonouchi N."/>
        </authorList>
    </citation>
    <scope>NUCLEOTIDE SEQUENCE</scope>
    <source>
        <strain evidence="1">NBRC 10751</strain>
    </source>
</reference>
<evidence type="ECO:0000313" key="1">
    <source>
        <dbReference type="EMBL" id="GME97964.1"/>
    </source>
</evidence>
<evidence type="ECO:0000313" key="2">
    <source>
        <dbReference type="Proteomes" id="UP001165064"/>
    </source>
</evidence>
<gene>
    <name evidence="1" type="ORF">Amon02_001037200</name>
</gene>
<organism evidence="1 2">
    <name type="scientific">Ambrosiozyma monospora</name>
    <name type="common">Yeast</name>
    <name type="synonym">Endomycopsis monosporus</name>
    <dbReference type="NCBI Taxonomy" id="43982"/>
    <lineage>
        <taxon>Eukaryota</taxon>
        <taxon>Fungi</taxon>
        <taxon>Dikarya</taxon>
        <taxon>Ascomycota</taxon>
        <taxon>Saccharomycotina</taxon>
        <taxon>Pichiomycetes</taxon>
        <taxon>Pichiales</taxon>
        <taxon>Pichiaceae</taxon>
        <taxon>Ambrosiozyma</taxon>
    </lineage>
</organism>
<sequence>MACQSTELVLGFKEVTEISTTHYDRIIGIKTKCLDQNEVMFADAKILRCFNSGFFGKLESLNFTIMGSVSVYDMSVVDWFINKLENGVYKKKLSIEFRRLKDEKHLEEFQKILLCSCVPVSEKTEIDGKVVLDVVAVLSDLSKYHLPLSKFITQLMFTSMFPIIHQELISSCPNLEDVNCK</sequence>
<name>A0ACB5TZJ0_AMBMO</name>
<keyword evidence="2" id="KW-1185">Reference proteome</keyword>
<dbReference type="Proteomes" id="UP001165064">
    <property type="component" value="Unassembled WGS sequence"/>
</dbReference>
<comment type="caution">
    <text evidence="1">The sequence shown here is derived from an EMBL/GenBank/DDBJ whole genome shotgun (WGS) entry which is preliminary data.</text>
</comment>
<accession>A0ACB5TZJ0</accession>
<dbReference type="EMBL" id="BSXS01010323">
    <property type="protein sequence ID" value="GME97964.1"/>
    <property type="molecule type" value="Genomic_DNA"/>
</dbReference>
<protein>
    <submittedName>
        <fullName evidence="1">Unnamed protein product</fullName>
    </submittedName>
</protein>
<proteinExistence type="predicted"/>